<name>A0ABU5API8_9HYPH</name>
<evidence type="ECO:0000313" key="2">
    <source>
        <dbReference type="Proteomes" id="UP001276564"/>
    </source>
</evidence>
<dbReference type="RefSeq" id="WP_320320828.1">
    <property type="nucleotide sequence ID" value="NZ_JAVIIP010000008.1"/>
</dbReference>
<sequence length="186" mass="21402">MPTRALQAWLSFFIMRAEAYRWRCACCSKEFVGLPTDLAFDAPVDPDALDEVARSTFRKNDDFCLVSYATGQTDRFIRCLLPLPVPGLADEFCFGVWMSVSERSWNVYRDGYDSGQYEDELCFGYLMHDIPEYPSSMHLHANVVFQPGNMRPKVFLHDADHPLVVAQRDGVDVEQIERWVALTHRP</sequence>
<dbReference type="EMBL" id="JAVIIP010000008">
    <property type="protein sequence ID" value="MDX8539200.1"/>
    <property type="molecule type" value="Genomic_DNA"/>
</dbReference>
<evidence type="ECO:0000313" key="1">
    <source>
        <dbReference type="EMBL" id="MDX8539200.1"/>
    </source>
</evidence>
<dbReference type="InterPro" id="IPR018697">
    <property type="entry name" value="DUF2199"/>
</dbReference>
<proteinExistence type="predicted"/>
<accession>A0ABU5API8</accession>
<organism evidence="1 2">
    <name type="scientific">Mesorhizobium abyssinicae</name>
    <dbReference type="NCBI Taxonomy" id="1209958"/>
    <lineage>
        <taxon>Bacteria</taxon>
        <taxon>Pseudomonadati</taxon>
        <taxon>Pseudomonadota</taxon>
        <taxon>Alphaproteobacteria</taxon>
        <taxon>Hyphomicrobiales</taxon>
        <taxon>Phyllobacteriaceae</taxon>
        <taxon>Mesorhizobium</taxon>
    </lineage>
</organism>
<dbReference type="Pfam" id="PF09965">
    <property type="entry name" value="DUF2199"/>
    <property type="match status" value="1"/>
</dbReference>
<reference evidence="1 2" key="1">
    <citation type="submission" date="2023-08" db="EMBL/GenBank/DDBJ databases">
        <title>Implementing the SeqCode for naming new Mesorhizobium species isolated from Vachellia karroo root nodules.</title>
        <authorList>
            <person name="Van Lill M."/>
        </authorList>
    </citation>
    <scope>NUCLEOTIDE SEQUENCE [LARGE SCALE GENOMIC DNA]</scope>
    <source>
        <strain evidence="1 2">VK4B</strain>
    </source>
</reference>
<comment type="caution">
    <text evidence="1">The sequence shown here is derived from an EMBL/GenBank/DDBJ whole genome shotgun (WGS) entry which is preliminary data.</text>
</comment>
<protein>
    <submittedName>
        <fullName evidence="1">DUF2199 domain-containing protein</fullName>
    </submittedName>
</protein>
<gene>
    <name evidence="1" type="ORF">RFM23_16400</name>
</gene>
<keyword evidence="2" id="KW-1185">Reference proteome</keyword>
<dbReference type="Proteomes" id="UP001276564">
    <property type="component" value="Unassembled WGS sequence"/>
</dbReference>